<dbReference type="EMBL" id="LQPJ01000099">
    <property type="protein sequence ID" value="ORW25161.1"/>
    <property type="molecule type" value="Genomic_DNA"/>
</dbReference>
<dbReference type="AlphaFoldDB" id="A0A1X1ZPZ4"/>
<reference evidence="1 2" key="1">
    <citation type="submission" date="2016-01" db="EMBL/GenBank/DDBJ databases">
        <title>The new phylogeny of the genus Mycobacterium.</title>
        <authorList>
            <person name="Tarcisio F."/>
            <person name="Conor M."/>
            <person name="Antonella G."/>
            <person name="Elisabetta G."/>
            <person name="Giulia F.S."/>
            <person name="Sara T."/>
            <person name="Anna F."/>
            <person name="Clotilde B."/>
            <person name="Roberto B."/>
            <person name="Veronica D.S."/>
            <person name="Fabio R."/>
            <person name="Monica P."/>
            <person name="Olivier J."/>
            <person name="Enrico T."/>
            <person name="Nicola S."/>
        </authorList>
    </citation>
    <scope>NUCLEOTIDE SEQUENCE [LARGE SCALE GENOMIC DNA]</scope>
    <source>
        <strain evidence="1 2">DSM 44572</strain>
    </source>
</reference>
<proteinExistence type="predicted"/>
<comment type="caution">
    <text evidence="1">The sequence shown here is derived from an EMBL/GenBank/DDBJ whole genome shotgun (WGS) entry which is preliminary data.</text>
</comment>
<organism evidence="1 2">
    <name type="scientific">Mycobacterium palustre</name>
    <dbReference type="NCBI Taxonomy" id="153971"/>
    <lineage>
        <taxon>Bacteria</taxon>
        <taxon>Bacillati</taxon>
        <taxon>Actinomycetota</taxon>
        <taxon>Actinomycetes</taxon>
        <taxon>Mycobacteriales</taxon>
        <taxon>Mycobacteriaceae</taxon>
        <taxon>Mycobacterium</taxon>
        <taxon>Mycobacterium simiae complex</taxon>
    </lineage>
</organism>
<name>A0A1X1ZPZ4_9MYCO</name>
<evidence type="ECO:0000313" key="1">
    <source>
        <dbReference type="EMBL" id="ORW25161.1"/>
    </source>
</evidence>
<protein>
    <submittedName>
        <fullName evidence="1">Uncharacterized protein</fullName>
    </submittedName>
</protein>
<keyword evidence="2" id="KW-1185">Reference proteome</keyword>
<sequence>MAHYMIKLHAGFRAQPLHLEVRTERSLDGLPATVSMLVIHSDTHQPMRLVPVRASVKPGL</sequence>
<evidence type="ECO:0000313" key="2">
    <source>
        <dbReference type="Proteomes" id="UP000193529"/>
    </source>
</evidence>
<dbReference type="Proteomes" id="UP000193529">
    <property type="component" value="Unassembled WGS sequence"/>
</dbReference>
<accession>A0A1X1ZPZ4</accession>
<gene>
    <name evidence="1" type="ORF">AWC19_08210</name>
</gene>